<dbReference type="Proteomes" id="UP000800094">
    <property type="component" value="Unassembled WGS sequence"/>
</dbReference>
<dbReference type="EMBL" id="ML987198">
    <property type="protein sequence ID" value="KAF2246739.1"/>
    <property type="molecule type" value="Genomic_DNA"/>
</dbReference>
<name>A0A6A6I950_9PLEO</name>
<reference evidence="1" key="1">
    <citation type="journal article" date="2020" name="Stud. Mycol.">
        <title>101 Dothideomycetes genomes: a test case for predicting lifestyles and emergence of pathogens.</title>
        <authorList>
            <person name="Haridas S."/>
            <person name="Albert R."/>
            <person name="Binder M."/>
            <person name="Bloem J."/>
            <person name="Labutti K."/>
            <person name="Salamov A."/>
            <person name="Andreopoulos B."/>
            <person name="Baker S."/>
            <person name="Barry K."/>
            <person name="Bills G."/>
            <person name="Bluhm B."/>
            <person name="Cannon C."/>
            <person name="Castanera R."/>
            <person name="Culley D."/>
            <person name="Daum C."/>
            <person name="Ezra D."/>
            <person name="Gonzalez J."/>
            <person name="Henrissat B."/>
            <person name="Kuo A."/>
            <person name="Liang C."/>
            <person name="Lipzen A."/>
            <person name="Lutzoni F."/>
            <person name="Magnuson J."/>
            <person name="Mondo S."/>
            <person name="Nolan M."/>
            <person name="Ohm R."/>
            <person name="Pangilinan J."/>
            <person name="Park H.-J."/>
            <person name="Ramirez L."/>
            <person name="Alfaro M."/>
            <person name="Sun H."/>
            <person name="Tritt A."/>
            <person name="Yoshinaga Y."/>
            <person name="Zwiers L.-H."/>
            <person name="Turgeon B."/>
            <person name="Goodwin S."/>
            <person name="Spatafora J."/>
            <person name="Crous P."/>
            <person name="Grigoriev I."/>
        </authorList>
    </citation>
    <scope>NUCLEOTIDE SEQUENCE</scope>
    <source>
        <strain evidence="1">CBS 122368</strain>
    </source>
</reference>
<dbReference type="InterPro" id="IPR038883">
    <property type="entry name" value="AN11006-like"/>
</dbReference>
<sequence length="356" mass="41863">MGATISKVLRSRRAPSRKDKVEHCTCCLCQLGKVPQPLFVPKSTSHVYTRLASLAPSKVTQPVITPFRFLDLPVEIRCLVYEELLVVGKVYFKDTDQEHSHTLRYREKAYYQKPFLKILQVCKLVHCEAEPIYLSKNLFVLPLHWHLQIPFRREGHTEPLCLETQQLFSDNGLKYLQSLSLAIDQKDLFLDPLNRWNCNTWLTRSYDSISHYRRHDIVHEDMLDQLSENDGVNYNWLQVMDTVGTLINNSRRDHPLNYVEIDYTNAFCPVGCCRPLELVDYAWIQHLKPTCIDIIGTWTEREERRILSHMAEDNDTEPEMLIARHGVQIREARDSVRWSRWKHEEPQRHGEVVGYH</sequence>
<protein>
    <submittedName>
        <fullName evidence="1">Uncharacterized protein</fullName>
    </submittedName>
</protein>
<gene>
    <name evidence="1" type="ORF">BU26DRAFT_52452</name>
</gene>
<dbReference type="PANTHER" id="PTHR42085:SF2">
    <property type="entry name" value="F-BOX DOMAIN-CONTAINING PROTEIN"/>
    <property type="match status" value="1"/>
</dbReference>
<accession>A0A6A6I950</accession>
<organism evidence="1 2">
    <name type="scientific">Trematosphaeria pertusa</name>
    <dbReference type="NCBI Taxonomy" id="390896"/>
    <lineage>
        <taxon>Eukaryota</taxon>
        <taxon>Fungi</taxon>
        <taxon>Dikarya</taxon>
        <taxon>Ascomycota</taxon>
        <taxon>Pezizomycotina</taxon>
        <taxon>Dothideomycetes</taxon>
        <taxon>Pleosporomycetidae</taxon>
        <taxon>Pleosporales</taxon>
        <taxon>Massarineae</taxon>
        <taxon>Trematosphaeriaceae</taxon>
        <taxon>Trematosphaeria</taxon>
    </lineage>
</organism>
<dbReference type="GeneID" id="54583634"/>
<proteinExistence type="predicted"/>
<dbReference type="AlphaFoldDB" id="A0A6A6I950"/>
<dbReference type="PANTHER" id="PTHR42085">
    <property type="entry name" value="F-BOX DOMAIN-CONTAINING PROTEIN"/>
    <property type="match status" value="1"/>
</dbReference>
<dbReference type="RefSeq" id="XP_033681743.1">
    <property type="nucleotide sequence ID" value="XM_033830304.1"/>
</dbReference>
<dbReference type="OrthoDB" id="62952at2759"/>
<evidence type="ECO:0000313" key="2">
    <source>
        <dbReference type="Proteomes" id="UP000800094"/>
    </source>
</evidence>
<keyword evidence="2" id="KW-1185">Reference proteome</keyword>
<evidence type="ECO:0000313" key="1">
    <source>
        <dbReference type="EMBL" id="KAF2246739.1"/>
    </source>
</evidence>